<reference evidence="2" key="1">
    <citation type="submission" date="2023-06" db="EMBL/GenBank/DDBJ databases">
        <title>Genomic analysis of the entomopathogenic nematode Steinernema hermaphroditum.</title>
        <authorList>
            <person name="Schwarz E.M."/>
            <person name="Heppert J.K."/>
            <person name="Baniya A."/>
            <person name="Schwartz H.T."/>
            <person name="Tan C.-H."/>
            <person name="Antoshechkin I."/>
            <person name="Sternberg P.W."/>
            <person name="Goodrich-Blair H."/>
            <person name="Dillman A.R."/>
        </authorList>
    </citation>
    <scope>NUCLEOTIDE SEQUENCE</scope>
    <source>
        <strain evidence="2">PS9179</strain>
        <tissue evidence="2">Whole animal</tissue>
    </source>
</reference>
<keyword evidence="3" id="KW-1185">Reference proteome</keyword>
<dbReference type="EMBL" id="JAUCMV010000001">
    <property type="protein sequence ID" value="KAK0424362.1"/>
    <property type="molecule type" value="Genomic_DNA"/>
</dbReference>
<dbReference type="Proteomes" id="UP001175271">
    <property type="component" value="Unassembled WGS sequence"/>
</dbReference>
<proteinExistence type="predicted"/>
<comment type="caution">
    <text evidence="2">The sequence shown here is derived from an EMBL/GenBank/DDBJ whole genome shotgun (WGS) entry which is preliminary data.</text>
</comment>
<organism evidence="2 3">
    <name type="scientific">Steinernema hermaphroditum</name>
    <dbReference type="NCBI Taxonomy" id="289476"/>
    <lineage>
        <taxon>Eukaryota</taxon>
        <taxon>Metazoa</taxon>
        <taxon>Ecdysozoa</taxon>
        <taxon>Nematoda</taxon>
        <taxon>Chromadorea</taxon>
        <taxon>Rhabditida</taxon>
        <taxon>Tylenchina</taxon>
        <taxon>Panagrolaimomorpha</taxon>
        <taxon>Strongyloidoidea</taxon>
        <taxon>Steinernematidae</taxon>
        <taxon>Steinernema</taxon>
    </lineage>
</organism>
<evidence type="ECO:0000313" key="2">
    <source>
        <dbReference type="EMBL" id="KAK0424362.1"/>
    </source>
</evidence>
<feature type="region of interest" description="Disordered" evidence="1">
    <location>
        <begin position="149"/>
        <end position="170"/>
    </location>
</feature>
<sequence>MNYVAELVMPNKPKEKAGMVAYEDEWLSDREADQEALQELMRDGISIINDLDVADIVPKVLPHRDMPSVKAACDYDPETSYIEPQIDDKGNVVPTPLRSIKHLIKQGGEEMKSMLDSNYKQPILLQIPAGTMDLKKLWESGRKKKLGVADNCAKERGGSEAPHKSSDKVNGQQFDADELTVFDDEYVHGLNDLENGTKIGKLQFTKSGRCYLKIRGSSERMIISKSVSENKIKHVMALIPERGANDDPMEVLGVQEGGNSEYAHILGVADKHFVCSFETTKICSKNLRQKAKNRDIERKRNHLLSQLLKKRSENVSKE</sequence>
<evidence type="ECO:0000313" key="3">
    <source>
        <dbReference type="Proteomes" id="UP001175271"/>
    </source>
</evidence>
<gene>
    <name evidence="2" type="ORF">QR680_008635</name>
</gene>
<name>A0AA39IJJ4_9BILA</name>
<protein>
    <submittedName>
        <fullName evidence="2">Uncharacterized protein</fullName>
    </submittedName>
</protein>
<dbReference type="AlphaFoldDB" id="A0AA39IJJ4"/>
<accession>A0AA39IJJ4</accession>
<evidence type="ECO:0000256" key="1">
    <source>
        <dbReference type="SAM" id="MobiDB-lite"/>
    </source>
</evidence>
<feature type="compositionally biased region" description="Basic and acidic residues" evidence="1">
    <location>
        <begin position="152"/>
        <end position="167"/>
    </location>
</feature>